<feature type="domain" description="Cyclophilin-like" evidence="1">
    <location>
        <begin position="63"/>
        <end position="170"/>
    </location>
</feature>
<dbReference type="EMBL" id="CP138204">
    <property type="protein sequence ID" value="WPC76496.1"/>
    <property type="molecule type" value="Genomic_DNA"/>
</dbReference>
<dbReference type="SUPFAM" id="SSF50891">
    <property type="entry name" value="Cyclophilin-like"/>
    <property type="match status" value="1"/>
</dbReference>
<dbReference type="InterPro" id="IPR029000">
    <property type="entry name" value="Cyclophilin-like_dom_sf"/>
</dbReference>
<dbReference type="Gene3D" id="2.40.100.20">
    <property type="match status" value="1"/>
</dbReference>
<dbReference type="Pfam" id="PF18050">
    <property type="entry name" value="Cyclophil_like2"/>
    <property type="match status" value="1"/>
</dbReference>
<keyword evidence="3" id="KW-1185">Reference proteome</keyword>
<dbReference type="InterPro" id="IPR041183">
    <property type="entry name" value="Cyclophilin-like"/>
</dbReference>
<dbReference type="Proteomes" id="UP001304071">
    <property type="component" value="Chromosome 2"/>
</dbReference>
<name>A0ABZ0QJ15_9VIBR</name>
<gene>
    <name evidence="2" type="ORF">R8Z52_18380</name>
</gene>
<dbReference type="RefSeq" id="WP_261896904.1">
    <property type="nucleotide sequence ID" value="NZ_AP024896.1"/>
</dbReference>
<evidence type="ECO:0000259" key="1">
    <source>
        <dbReference type="Pfam" id="PF18050"/>
    </source>
</evidence>
<proteinExistence type="predicted"/>
<protein>
    <submittedName>
        <fullName evidence="2">Cyclophilin-like fold protein</fullName>
    </submittedName>
</protein>
<organism evidence="2 3">
    <name type="scientific">Vibrio porteresiae DSM 19223</name>
    <dbReference type="NCBI Taxonomy" id="1123496"/>
    <lineage>
        <taxon>Bacteria</taxon>
        <taxon>Pseudomonadati</taxon>
        <taxon>Pseudomonadota</taxon>
        <taxon>Gammaproteobacteria</taxon>
        <taxon>Vibrionales</taxon>
        <taxon>Vibrionaceae</taxon>
        <taxon>Vibrio</taxon>
    </lineage>
</organism>
<reference evidence="2 3" key="1">
    <citation type="submission" date="2023-11" db="EMBL/GenBank/DDBJ databases">
        <title>Plant-associative lifestyle of Vibrio porteresiae and its evolutionary dynamics.</title>
        <authorList>
            <person name="Rameshkumar N."/>
            <person name="Kirti K."/>
        </authorList>
    </citation>
    <scope>NUCLEOTIDE SEQUENCE [LARGE SCALE GENOMIC DNA]</scope>
    <source>
        <strain evidence="2 3">MSSRF30</strain>
    </source>
</reference>
<sequence>MNKFSRDDRQVYRLSTAKKWWRRTSGSLLSLAFAFSISGVSLPINAMDHHLDLESSTMKIRFVFDDQTIHATLDDTPSTRAFVRQLPLSFELEDYASTEKIAYLPEKLTREGAPSGTSARAGDIAYYAPWGNLVIFYRDFGHANGLIHLGKIDAGLKRFTSGKSMEVTIELDD</sequence>
<evidence type="ECO:0000313" key="2">
    <source>
        <dbReference type="EMBL" id="WPC76496.1"/>
    </source>
</evidence>
<evidence type="ECO:0000313" key="3">
    <source>
        <dbReference type="Proteomes" id="UP001304071"/>
    </source>
</evidence>
<accession>A0ABZ0QJ15</accession>